<dbReference type="AlphaFoldDB" id="A0A066XEF7"/>
<organism evidence="3 4">
    <name type="scientific">Colletotrichum sublineola</name>
    <name type="common">Sorghum anthracnose fungus</name>
    <dbReference type="NCBI Taxonomy" id="1173701"/>
    <lineage>
        <taxon>Eukaryota</taxon>
        <taxon>Fungi</taxon>
        <taxon>Dikarya</taxon>
        <taxon>Ascomycota</taxon>
        <taxon>Pezizomycotina</taxon>
        <taxon>Sordariomycetes</taxon>
        <taxon>Hypocreomycetidae</taxon>
        <taxon>Glomerellales</taxon>
        <taxon>Glomerellaceae</taxon>
        <taxon>Colletotrichum</taxon>
        <taxon>Colletotrichum graminicola species complex</taxon>
    </lineage>
</organism>
<proteinExistence type="predicted"/>
<evidence type="ECO:0000256" key="1">
    <source>
        <dbReference type="SAM" id="MobiDB-lite"/>
    </source>
</evidence>
<name>A0A066XEF7_COLSU</name>
<gene>
    <name evidence="3" type="ORF">CSUB01_04447</name>
</gene>
<feature type="transmembrane region" description="Helical" evidence="2">
    <location>
        <begin position="27"/>
        <end position="45"/>
    </location>
</feature>
<evidence type="ECO:0000313" key="3">
    <source>
        <dbReference type="EMBL" id="KDN64405.1"/>
    </source>
</evidence>
<dbReference type="Proteomes" id="UP000027238">
    <property type="component" value="Unassembled WGS sequence"/>
</dbReference>
<protein>
    <submittedName>
        <fullName evidence="3">Uncharacterized protein</fullName>
    </submittedName>
</protein>
<reference evidence="4" key="1">
    <citation type="journal article" date="2014" name="Genome Announc.">
        <title>Draft genome sequence of Colletotrichum sublineola, a destructive pathogen of cultivated sorghum.</title>
        <authorList>
            <person name="Baroncelli R."/>
            <person name="Sanz-Martin J.M."/>
            <person name="Rech G.E."/>
            <person name="Sukno S.A."/>
            <person name="Thon M.R."/>
        </authorList>
    </citation>
    <scope>NUCLEOTIDE SEQUENCE [LARGE SCALE GENOMIC DNA]</scope>
    <source>
        <strain evidence="4">TX430BB</strain>
    </source>
</reference>
<comment type="caution">
    <text evidence="3">The sequence shown here is derived from an EMBL/GenBank/DDBJ whole genome shotgun (WGS) entry which is preliminary data.</text>
</comment>
<dbReference type="OrthoDB" id="5235741at2759"/>
<dbReference type="STRING" id="1173701.A0A066XEF7"/>
<sequence length="562" mass="62678">MGPTQRPDMAINQAGWAQIGGSVSRRFKVVVGALIIFLASWAFIFNSDWHVTEAGLRVSGLHHQPASESTQSPLTSPQPETDPSSVYEDVSDDGSKPRTAVLSPDAEGVLLSAGTPFFTSPNGLHSLVLQDDGDLVLNRIGKDGIAHPVWWTGTGDKHSGGRMLIVDKQKDHFRIVVNAFLKNAWTTVWHSDLMPGCKVGTNNILGGDGRDSEPQTTGLLEMTPGQLELSDQGRLSIAGVCDLYVSPREREQERSLAVIVTGLYRTNHVTCQTHMDNLITKHSAFSRIDVFAYVLFEPADVDIHNRSEETIREELRKCYSSHLRSVDVVPMIEEEEDYPGGDKAMKETTCGKRLRRLNNQLKTVALAAGRWWEWSIANGYIHDTVLRLRPDTMLREKPKFKSLEELGPNTLVLPHPHGEHYFYCARMRGRERKAHQRTRTGPTDQIAYGSATAMSHWLYMYDRFAQMVDLAGSPSGAAMRDFSGCEVMPQGPLASDCANPAPCSIECLVAWYLDARGVDFHIEWGWDHNLCRWKDIGPIGAEAERLADRDGKEDQDDGMKWP</sequence>
<dbReference type="EMBL" id="JMSE01001135">
    <property type="protein sequence ID" value="KDN64405.1"/>
    <property type="molecule type" value="Genomic_DNA"/>
</dbReference>
<feature type="region of interest" description="Disordered" evidence="1">
    <location>
        <begin position="62"/>
        <end position="98"/>
    </location>
</feature>
<feature type="compositionally biased region" description="Polar residues" evidence="1">
    <location>
        <begin position="66"/>
        <end position="84"/>
    </location>
</feature>
<keyword evidence="2" id="KW-0472">Membrane</keyword>
<dbReference type="Gene3D" id="2.90.10.30">
    <property type="match status" value="1"/>
</dbReference>
<keyword evidence="2" id="KW-1133">Transmembrane helix</keyword>
<keyword evidence="4" id="KW-1185">Reference proteome</keyword>
<dbReference type="OMA" id="HYFYCAR"/>
<dbReference type="eggNOG" id="ENOG502T3ZF">
    <property type="taxonomic scope" value="Eukaryota"/>
</dbReference>
<evidence type="ECO:0000313" key="4">
    <source>
        <dbReference type="Proteomes" id="UP000027238"/>
    </source>
</evidence>
<keyword evidence="2" id="KW-0812">Transmembrane</keyword>
<accession>A0A066XEF7</accession>
<evidence type="ECO:0000256" key="2">
    <source>
        <dbReference type="SAM" id="Phobius"/>
    </source>
</evidence>
<dbReference type="HOGENOM" id="CLU_505256_0_0_1"/>